<dbReference type="AlphaFoldDB" id="A0A9P6YM92"/>
<feature type="transmembrane region" description="Helical" evidence="5">
    <location>
        <begin position="82"/>
        <end position="113"/>
    </location>
</feature>
<dbReference type="PANTHER" id="PTHR34292:SF2">
    <property type="entry name" value="OUTER SPORE WALL PROTEIN LDS1"/>
    <property type="match status" value="1"/>
</dbReference>
<keyword evidence="3 5" id="KW-1133">Transmembrane helix</keyword>
<dbReference type="Proteomes" id="UP000717996">
    <property type="component" value="Unassembled WGS sequence"/>
</dbReference>
<feature type="transmembrane region" description="Helical" evidence="5">
    <location>
        <begin position="241"/>
        <end position="262"/>
    </location>
</feature>
<keyword evidence="4 5" id="KW-0472">Membrane</keyword>
<name>A0A9P6YM92_RHIOR</name>
<proteinExistence type="predicted"/>
<reference evidence="6" key="1">
    <citation type="journal article" date="2020" name="Microb. Genom.">
        <title>Genetic diversity of clinical and environmental Mucorales isolates obtained from an investigation of mucormycosis cases among solid organ transplant recipients.</title>
        <authorList>
            <person name="Nguyen M.H."/>
            <person name="Kaul D."/>
            <person name="Muto C."/>
            <person name="Cheng S.J."/>
            <person name="Richter R.A."/>
            <person name="Bruno V.M."/>
            <person name="Liu G."/>
            <person name="Beyhan S."/>
            <person name="Sundermann A.J."/>
            <person name="Mounaud S."/>
            <person name="Pasculle A.W."/>
            <person name="Nierman W.C."/>
            <person name="Driscoll E."/>
            <person name="Cumbie R."/>
            <person name="Clancy C.J."/>
            <person name="Dupont C.L."/>
        </authorList>
    </citation>
    <scope>NUCLEOTIDE SEQUENCE</scope>
    <source>
        <strain evidence="6">GL16</strain>
    </source>
</reference>
<evidence type="ECO:0008006" key="8">
    <source>
        <dbReference type="Google" id="ProtNLM"/>
    </source>
</evidence>
<evidence type="ECO:0000256" key="4">
    <source>
        <dbReference type="ARBA" id="ARBA00023136"/>
    </source>
</evidence>
<evidence type="ECO:0000256" key="5">
    <source>
        <dbReference type="SAM" id="Phobius"/>
    </source>
</evidence>
<organism evidence="6 7">
    <name type="scientific">Rhizopus oryzae</name>
    <name type="common">Mucormycosis agent</name>
    <name type="synonym">Rhizopus arrhizus var. delemar</name>
    <dbReference type="NCBI Taxonomy" id="64495"/>
    <lineage>
        <taxon>Eukaryota</taxon>
        <taxon>Fungi</taxon>
        <taxon>Fungi incertae sedis</taxon>
        <taxon>Mucoromycota</taxon>
        <taxon>Mucoromycotina</taxon>
        <taxon>Mucoromycetes</taxon>
        <taxon>Mucorales</taxon>
        <taxon>Mucorineae</taxon>
        <taxon>Rhizopodaceae</taxon>
        <taxon>Rhizopus</taxon>
    </lineage>
</organism>
<comment type="subcellular location">
    <subcellularLocation>
        <location evidence="1">Membrane</location>
        <topology evidence="1">Multi-pass membrane protein</topology>
    </subcellularLocation>
</comment>
<feature type="transmembrane region" description="Helical" evidence="5">
    <location>
        <begin position="34"/>
        <end position="61"/>
    </location>
</feature>
<dbReference type="PANTHER" id="PTHR34292">
    <property type="entry name" value="OUTER SPORE WALL PROTEIN LDS1"/>
    <property type="match status" value="1"/>
</dbReference>
<protein>
    <recommendedName>
        <fullName evidence="8">Outer spore wall protein RRT8</fullName>
    </recommendedName>
</protein>
<dbReference type="InterPro" id="IPR052786">
    <property type="entry name" value="Spore_wall_assembly"/>
</dbReference>
<evidence type="ECO:0000256" key="2">
    <source>
        <dbReference type="ARBA" id="ARBA00022692"/>
    </source>
</evidence>
<evidence type="ECO:0000256" key="1">
    <source>
        <dbReference type="ARBA" id="ARBA00004141"/>
    </source>
</evidence>
<evidence type="ECO:0000313" key="6">
    <source>
        <dbReference type="EMBL" id="KAG1552080.1"/>
    </source>
</evidence>
<accession>A0A9P6YM92</accession>
<gene>
    <name evidence="6" type="ORF">G6F51_001451</name>
</gene>
<evidence type="ECO:0000313" key="7">
    <source>
        <dbReference type="Proteomes" id="UP000717996"/>
    </source>
</evidence>
<feature type="transmembrane region" description="Helical" evidence="5">
    <location>
        <begin position="185"/>
        <end position="210"/>
    </location>
</feature>
<dbReference type="InterPro" id="IPR059112">
    <property type="entry name" value="CysZ/EI24"/>
</dbReference>
<evidence type="ECO:0000256" key="3">
    <source>
        <dbReference type="ARBA" id="ARBA00022989"/>
    </source>
</evidence>
<dbReference type="Pfam" id="PF07264">
    <property type="entry name" value="EI24"/>
    <property type="match status" value="1"/>
</dbReference>
<keyword evidence="2 5" id="KW-0812">Transmembrane</keyword>
<sequence length="287" mass="32234">MIKLDISKGRVEDIRTALYPVRGLFHLLHHPGKYAGPILVSILKVIATSTVTIIPLLRYGYGPQQNLLNKIYQHMLEPKTSASFASTVATATAAVLCSVEVATLTIQLGLYFVGSIQDRLFDSILRERGRLPSSENTAGISEKVGGPAHNTDDLRDHAFLSPRSVAIVAAQLEDSWSSFLLRPTIFILTLPLNIVPVIGPATFIGIQALFRTGEAHKRYFNLYHWSKAQIHRRIDARFWQYYRFGLMATVLEMIPFAGYVFMYTNQMGAAMWAMDLHEQKLLEPKND</sequence>
<dbReference type="OrthoDB" id="10012223at2759"/>
<comment type="caution">
    <text evidence="6">The sequence shown here is derived from an EMBL/GenBank/DDBJ whole genome shotgun (WGS) entry which is preliminary data.</text>
</comment>
<dbReference type="EMBL" id="JAANIT010000108">
    <property type="protein sequence ID" value="KAG1552080.1"/>
    <property type="molecule type" value="Genomic_DNA"/>
</dbReference>
<dbReference type="OMA" id="AMDLHDR"/>